<evidence type="ECO:0000256" key="1">
    <source>
        <dbReference type="SAM" id="MobiDB-lite"/>
    </source>
</evidence>
<feature type="region of interest" description="Disordered" evidence="1">
    <location>
        <begin position="120"/>
        <end position="141"/>
    </location>
</feature>
<organism evidence="2">
    <name type="scientific">marine sediment metagenome</name>
    <dbReference type="NCBI Taxonomy" id="412755"/>
    <lineage>
        <taxon>unclassified sequences</taxon>
        <taxon>metagenomes</taxon>
        <taxon>ecological metagenomes</taxon>
    </lineage>
</organism>
<sequence>NDSVLEYEFTVSTTDDEIRIAGGLLELTDQTSPGGSEINVTLEEDVAPGEVARLSLAVSVSDFLLDLSDAGAIPLLQTFPLDAQASGAGAIVNSYTTQFVLIGPFQVSGTIAVGAGTAMDSDVNDPNAPYSANDTSETSQL</sequence>
<dbReference type="AlphaFoldDB" id="X0ZMS0"/>
<reference evidence="2" key="1">
    <citation type="journal article" date="2014" name="Front. Microbiol.">
        <title>High frequency of phylogenetically diverse reductive dehalogenase-homologous genes in deep subseafloor sedimentary metagenomes.</title>
        <authorList>
            <person name="Kawai M."/>
            <person name="Futagami T."/>
            <person name="Toyoda A."/>
            <person name="Takaki Y."/>
            <person name="Nishi S."/>
            <person name="Hori S."/>
            <person name="Arai W."/>
            <person name="Tsubouchi T."/>
            <person name="Morono Y."/>
            <person name="Uchiyama I."/>
            <person name="Ito T."/>
            <person name="Fujiyama A."/>
            <person name="Inagaki F."/>
            <person name="Takami H."/>
        </authorList>
    </citation>
    <scope>NUCLEOTIDE SEQUENCE</scope>
    <source>
        <strain evidence="2">Expedition CK06-06</strain>
    </source>
</reference>
<accession>X0ZMS0</accession>
<evidence type="ECO:0000313" key="2">
    <source>
        <dbReference type="EMBL" id="GAG59382.1"/>
    </source>
</evidence>
<feature type="compositionally biased region" description="Polar residues" evidence="1">
    <location>
        <begin position="130"/>
        <end position="141"/>
    </location>
</feature>
<comment type="caution">
    <text evidence="2">The sequence shown here is derived from an EMBL/GenBank/DDBJ whole genome shotgun (WGS) entry which is preliminary data.</text>
</comment>
<feature type="non-terminal residue" evidence="2">
    <location>
        <position position="1"/>
    </location>
</feature>
<gene>
    <name evidence="2" type="ORF">S01H4_11971</name>
</gene>
<proteinExistence type="predicted"/>
<dbReference type="EMBL" id="BART01004979">
    <property type="protein sequence ID" value="GAG59382.1"/>
    <property type="molecule type" value="Genomic_DNA"/>
</dbReference>
<name>X0ZMS0_9ZZZZ</name>
<protein>
    <submittedName>
        <fullName evidence="2">Uncharacterized protein</fullName>
    </submittedName>
</protein>